<dbReference type="InterPro" id="IPR015422">
    <property type="entry name" value="PyrdxlP-dep_Trfase_small"/>
</dbReference>
<dbReference type="PIRSF" id="PIRSF000390">
    <property type="entry name" value="PLP_StrS"/>
    <property type="match status" value="1"/>
</dbReference>
<dbReference type="EMBL" id="UINC01096111">
    <property type="protein sequence ID" value="SVC52729.1"/>
    <property type="molecule type" value="Genomic_DNA"/>
</dbReference>
<evidence type="ECO:0000313" key="1">
    <source>
        <dbReference type="EMBL" id="SVC52729.1"/>
    </source>
</evidence>
<feature type="non-terminal residue" evidence="1">
    <location>
        <position position="369"/>
    </location>
</feature>
<organism evidence="1">
    <name type="scientific">marine metagenome</name>
    <dbReference type="NCBI Taxonomy" id="408172"/>
    <lineage>
        <taxon>unclassified sequences</taxon>
        <taxon>metagenomes</taxon>
        <taxon>ecological metagenomes</taxon>
    </lineage>
</organism>
<dbReference type="GO" id="GO:0000271">
    <property type="term" value="P:polysaccharide biosynthetic process"/>
    <property type="evidence" value="ECO:0007669"/>
    <property type="project" value="TreeGrafter"/>
</dbReference>
<dbReference type="Gene3D" id="3.40.640.10">
    <property type="entry name" value="Type I PLP-dependent aspartate aminotransferase-like (Major domain)"/>
    <property type="match status" value="1"/>
</dbReference>
<dbReference type="GO" id="GO:0030170">
    <property type="term" value="F:pyridoxal phosphate binding"/>
    <property type="evidence" value="ECO:0007669"/>
    <property type="project" value="TreeGrafter"/>
</dbReference>
<dbReference type="PANTHER" id="PTHR30244:SF30">
    <property type="entry name" value="BLR5990 PROTEIN"/>
    <property type="match status" value="1"/>
</dbReference>
<dbReference type="AlphaFoldDB" id="A0A382MV22"/>
<reference evidence="1" key="1">
    <citation type="submission" date="2018-05" db="EMBL/GenBank/DDBJ databases">
        <authorList>
            <person name="Lanie J.A."/>
            <person name="Ng W.-L."/>
            <person name="Kazmierczak K.M."/>
            <person name="Andrzejewski T.M."/>
            <person name="Davidsen T.M."/>
            <person name="Wayne K.J."/>
            <person name="Tettelin H."/>
            <person name="Glass J.I."/>
            <person name="Rusch D."/>
            <person name="Podicherti R."/>
            <person name="Tsui H.-C.T."/>
            <person name="Winkler M.E."/>
        </authorList>
    </citation>
    <scope>NUCLEOTIDE SEQUENCE</scope>
</reference>
<evidence type="ECO:0008006" key="2">
    <source>
        <dbReference type="Google" id="ProtNLM"/>
    </source>
</evidence>
<dbReference type="GO" id="GO:0008483">
    <property type="term" value="F:transaminase activity"/>
    <property type="evidence" value="ECO:0007669"/>
    <property type="project" value="TreeGrafter"/>
</dbReference>
<gene>
    <name evidence="1" type="ORF">METZ01_LOCUS305583</name>
</gene>
<accession>A0A382MV22</accession>
<protein>
    <recommendedName>
        <fullName evidence="2">Aminotransferase DegT</fullName>
    </recommendedName>
</protein>
<dbReference type="Pfam" id="PF01041">
    <property type="entry name" value="DegT_DnrJ_EryC1"/>
    <property type="match status" value="1"/>
</dbReference>
<sequence length="369" mass="41115">VDKKIPLSTPNFIGKEWKYIKECLDGGWVSSSGKFVELFESRISEYTKSNFSVACINGTSAIHISLLLAGVKPNDEVIVPCLTFIAPINAVRYCNANPVFMDCDDFCNLDKEKTINFINEETYTSKEGFAINKTTDKRISALLVTHVFGNAVSLHELVGICKKRKIKIIEDASESLGTFYKQGPLKGKHTGTIGSFGCLSFNGNKIITAGGGGMILTDSKSAAKKAKYLTTQAKNDPLKYIHNEIGYNYRLSNLQASLGVAQLEKLPQFLKSKKKIFSLYSDGISSINGLEVNEVPKFASNNHWINLLKIDKGKYGKDSQRLMAYLDKNLIESRPIWFLNHKQKPFKNFQNYRIENAPGLVKNSLCLPS</sequence>
<dbReference type="NCBIfam" id="TIGR04181">
    <property type="entry name" value="NHT_00031"/>
    <property type="match status" value="1"/>
</dbReference>
<dbReference type="PANTHER" id="PTHR30244">
    <property type="entry name" value="TRANSAMINASE"/>
    <property type="match status" value="1"/>
</dbReference>
<dbReference type="CDD" id="cd00616">
    <property type="entry name" value="AHBA_syn"/>
    <property type="match status" value="1"/>
</dbReference>
<proteinExistence type="predicted"/>
<dbReference type="InterPro" id="IPR015421">
    <property type="entry name" value="PyrdxlP-dep_Trfase_major"/>
</dbReference>
<name>A0A382MV22_9ZZZZ</name>
<dbReference type="SUPFAM" id="SSF53383">
    <property type="entry name" value="PLP-dependent transferases"/>
    <property type="match status" value="1"/>
</dbReference>
<dbReference type="Gene3D" id="3.90.1150.10">
    <property type="entry name" value="Aspartate Aminotransferase, domain 1"/>
    <property type="match status" value="1"/>
</dbReference>
<dbReference type="InterPro" id="IPR000653">
    <property type="entry name" value="DegT/StrS_aminotransferase"/>
</dbReference>
<dbReference type="InterPro" id="IPR026385">
    <property type="entry name" value="LegC-like"/>
</dbReference>
<feature type="non-terminal residue" evidence="1">
    <location>
        <position position="1"/>
    </location>
</feature>
<dbReference type="InterPro" id="IPR015424">
    <property type="entry name" value="PyrdxlP-dep_Trfase"/>
</dbReference>